<evidence type="ECO:0000256" key="7">
    <source>
        <dbReference type="ARBA" id="ARBA00023303"/>
    </source>
</evidence>
<keyword evidence="6 8" id="KW-0472">Membrane</keyword>
<feature type="transmembrane region" description="Helical" evidence="8">
    <location>
        <begin position="77"/>
        <end position="95"/>
    </location>
</feature>
<comment type="caution">
    <text evidence="10">The sequence shown here is derived from an EMBL/GenBank/DDBJ whole genome shotgun (WGS) entry which is preliminary data.</text>
</comment>
<evidence type="ECO:0000313" key="11">
    <source>
        <dbReference type="Proteomes" id="UP001571476"/>
    </source>
</evidence>
<evidence type="ECO:0000256" key="6">
    <source>
        <dbReference type="ARBA" id="ARBA00023136"/>
    </source>
</evidence>
<name>A0ABV4SH03_9ACTN</name>
<feature type="transmembrane region" description="Helical" evidence="8">
    <location>
        <begin position="116"/>
        <end position="136"/>
    </location>
</feature>
<feature type="transmembrane region" description="Helical" evidence="8">
    <location>
        <begin position="178"/>
        <end position="203"/>
    </location>
</feature>
<dbReference type="Pfam" id="PF07885">
    <property type="entry name" value="Ion_trans_2"/>
    <property type="match status" value="1"/>
</dbReference>
<feature type="domain" description="Potassium channel" evidence="9">
    <location>
        <begin position="130"/>
        <end position="203"/>
    </location>
</feature>
<keyword evidence="4 8" id="KW-1133">Transmembrane helix</keyword>
<comment type="subcellular location">
    <subcellularLocation>
        <location evidence="1">Membrane</location>
        <topology evidence="1">Multi-pass membrane protein</topology>
    </subcellularLocation>
</comment>
<evidence type="ECO:0000256" key="4">
    <source>
        <dbReference type="ARBA" id="ARBA00022989"/>
    </source>
</evidence>
<keyword evidence="5" id="KW-0406">Ion transport</keyword>
<dbReference type="InterPro" id="IPR028325">
    <property type="entry name" value="VG_K_chnl"/>
</dbReference>
<dbReference type="EMBL" id="JBGOSP010000004">
    <property type="protein sequence ID" value="MFA3836566.1"/>
    <property type="molecule type" value="Genomic_DNA"/>
</dbReference>
<dbReference type="PANTHER" id="PTHR11537:SF254">
    <property type="entry name" value="POTASSIUM VOLTAGE-GATED CHANNEL PROTEIN SHAB"/>
    <property type="match status" value="1"/>
</dbReference>
<reference evidence="10 11" key="1">
    <citation type="submission" date="2024-08" db="EMBL/GenBank/DDBJ databases">
        <title>Genome sequence of Streptomyces aureus CACIA-1.46HGO.</title>
        <authorList>
            <person name="Evangelista-Martinez Z."/>
        </authorList>
    </citation>
    <scope>NUCLEOTIDE SEQUENCE [LARGE SCALE GENOMIC DNA]</scope>
    <source>
        <strain evidence="10 11">CACIA-1.46HGO</strain>
    </source>
</reference>
<evidence type="ECO:0000256" key="5">
    <source>
        <dbReference type="ARBA" id="ARBA00023065"/>
    </source>
</evidence>
<accession>A0ABV4SH03</accession>
<keyword evidence="11" id="KW-1185">Reference proteome</keyword>
<dbReference type="Proteomes" id="UP001571476">
    <property type="component" value="Unassembled WGS sequence"/>
</dbReference>
<gene>
    <name evidence="10" type="ORF">ACEG43_10315</name>
</gene>
<dbReference type="Gene3D" id="1.10.287.70">
    <property type="match status" value="1"/>
</dbReference>
<dbReference type="Gene3D" id="1.20.120.350">
    <property type="entry name" value="Voltage-gated potassium channels. Chain C"/>
    <property type="match status" value="1"/>
</dbReference>
<dbReference type="RefSeq" id="WP_372562285.1">
    <property type="nucleotide sequence ID" value="NZ_JBGOSP010000004.1"/>
</dbReference>
<feature type="transmembrane region" description="Helical" evidence="8">
    <location>
        <begin position="45"/>
        <end position="65"/>
    </location>
</feature>
<sequence>MDERPRTPWEHRMETPLTLAALLFLASYAVRVLGRGLPEAVRDACLAVTSAAWAVFALDFAIRWRHSGKGLSFVRRHWLDAVVVVLPLLRPLQIVRTYDAVRRRHEQPRLSLHARVATYAGMSATLLGFAAALAVYQVERGQPHATIRTFGDSVWWACSTLATVGYGDVVPVTPLGRLVAVALMAYGLALLGAITGSFSSWMFQVFRRDDEERPPEDFPGAS</sequence>
<dbReference type="PANTHER" id="PTHR11537">
    <property type="entry name" value="VOLTAGE-GATED POTASSIUM CHANNEL"/>
    <property type="match status" value="1"/>
</dbReference>
<protein>
    <submittedName>
        <fullName evidence="10">Potassium channel family protein</fullName>
    </submittedName>
</protein>
<dbReference type="InterPro" id="IPR027359">
    <property type="entry name" value="Volt_channel_dom_sf"/>
</dbReference>
<proteinExistence type="predicted"/>
<evidence type="ECO:0000256" key="8">
    <source>
        <dbReference type="SAM" id="Phobius"/>
    </source>
</evidence>
<evidence type="ECO:0000313" key="10">
    <source>
        <dbReference type="EMBL" id="MFA3836566.1"/>
    </source>
</evidence>
<evidence type="ECO:0000259" key="9">
    <source>
        <dbReference type="Pfam" id="PF07885"/>
    </source>
</evidence>
<keyword evidence="2" id="KW-0813">Transport</keyword>
<keyword evidence="3 8" id="KW-0812">Transmembrane</keyword>
<organism evidence="10 11">
    <name type="scientific">Streptomyces aureus</name>
    <dbReference type="NCBI Taxonomy" id="193461"/>
    <lineage>
        <taxon>Bacteria</taxon>
        <taxon>Bacillati</taxon>
        <taxon>Actinomycetota</taxon>
        <taxon>Actinomycetes</taxon>
        <taxon>Kitasatosporales</taxon>
        <taxon>Streptomycetaceae</taxon>
        <taxon>Streptomyces</taxon>
    </lineage>
</organism>
<feature type="transmembrane region" description="Helical" evidence="8">
    <location>
        <begin position="15"/>
        <end position="33"/>
    </location>
</feature>
<evidence type="ECO:0000256" key="1">
    <source>
        <dbReference type="ARBA" id="ARBA00004141"/>
    </source>
</evidence>
<evidence type="ECO:0000256" key="2">
    <source>
        <dbReference type="ARBA" id="ARBA00022448"/>
    </source>
</evidence>
<dbReference type="GO" id="GO:0034220">
    <property type="term" value="P:monoatomic ion transmembrane transport"/>
    <property type="evidence" value="ECO:0007669"/>
    <property type="project" value="UniProtKB-KW"/>
</dbReference>
<evidence type="ECO:0000256" key="3">
    <source>
        <dbReference type="ARBA" id="ARBA00022692"/>
    </source>
</evidence>
<keyword evidence="7 10" id="KW-0407">Ion channel</keyword>
<dbReference type="InterPro" id="IPR013099">
    <property type="entry name" value="K_chnl_dom"/>
</dbReference>
<dbReference type="SUPFAM" id="SSF81324">
    <property type="entry name" value="Voltage-gated potassium channels"/>
    <property type="match status" value="1"/>
</dbReference>